<sequence length="167" mass="18130">MARIHLITGGARSGKSALAEAATLSLGNHAYYIATAQAFDDEMRARISIHRARRTEVWKTHEAPFELAATLRATDDAPRLVDCLTLWLSNLILAERDWEAETRELLALLPVLVHPVVFVSNEVGMGIVPENGLARAFRDAAGLLNQRIAAAADEVTLAVAGLPLKVK</sequence>
<evidence type="ECO:0000256" key="16">
    <source>
        <dbReference type="PIRSR" id="PIRSR006135-2"/>
    </source>
</evidence>
<feature type="binding site" evidence="16">
    <location>
        <begin position="34"/>
        <end position="36"/>
    </location>
    <ligand>
        <name>GTP</name>
        <dbReference type="ChEBI" id="CHEBI:37565"/>
    </ligand>
</feature>
<evidence type="ECO:0000256" key="9">
    <source>
        <dbReference type="ARBA" id="ARBA00022679"/>
    </source>
</evidence>
<gene>
    <name evidence="17" type="ORF">TP2_17165</name>
</gene>
<dbReference type="RefSeq" id="WP_038074531.1">
    <property type="nucleotide sequence ID" value="NZ_AUND01000007.1"/>
</dbReference>
<evidence type="ECO:0000256" key="11">
    <source>
        <dbReference type="ARBA" id="ARBA00022777"/>
    </source>
</evidence>
<dbReference type="SUPFAM" id="SSF52540">
    <property type="entry name" value="P-loop containing nucleoside triphosphate hydrolases"/>
    <property type="match status" value="1"/>
</dbReference>
<dbReference type="GO" id="GO:0005524">
    <property type="term" value="F:ATP binding"/>
    <property type="evidence" value="ECO:0007669"/>
    <property type="project" value="UniProtKB-UniRule"/>
</dbReference>
<comment type="pathway">
    <text evidence="5 14">Cofactor biosynthesis; adenosylcobalamin biosynthesis; adenosylcobalamin from cob(II)yrinate a,c-diamide: step 6/7.</text>
</comment>
<evidence type="ECO:0000256" key="14">
    <source>
        <dbReference type="PIRNR" id="PIRNR006135"/>
    </source>
</evidence>
<dbReference type="Gene3D" id="3.40.50.300">
    <property type="entry name" value="P-loop containing nucleotide triphosphate hydrolases"/>
    <property type="match status" value="1"/>
</dbReference>
<feature type="binding site" evidence="16">
    <location>
        <begin position="9"/>
        <end position="16"/>
    </location>
    <ligand>
        <name>GTP</name>
        <dbReference type="ChEBI" id="CHEBI:37565"/>
    </ligand>
</feature>
<dbReference type="PANTHER" id="PTHR34848">
    <property type="match status" value="1"/>
</dbReference>
<dbReference type="NCBIfam" id="NF004469">
    <property type="entry name" value="PRK05800.1"/>
    <property type="match status" value="1"/>
</dbReference>
<comment type="catalytic activity">
    <reaction evidence="1 14">
        <text>adenosylcob(III)inamide + ATP = adenosylcob(III)inamide phosphate + ADP + H(+)</text>
        <dbReference type="Rhea" id="RHEA:15769"/>
        <dbReference type="ChEBI" id="CHEBI:2480"/>
        <dbReference type="ChEBI" id="CHEBI:15378"/>
        <dbReference type="ChEBI" id="CHEBI:30616"/>
        <dbReference type="ChEBI" id="CHEBI:58502"/>
        <dbReference type="ChEBI" id="CHEBI:456216"/>
        <dbReference type="EC" id="2.7.1.156"/>
    </reaction>
</comment>
<feature type="active site" description="GMP-histidine intermediate" evidence="15">
    <location>
        <position position="50"/>
    </location>
</feature>
<comment type="caution">
    <text evidence="17">The sequence shown here is derived from an EMBL/GenBank/DDBJ whole genome shotgun (WGS) entry which is preliminary data.</text>
</comment>
<dbReference type="eggNOG" id="COG2087">
    <property type="taxonomic scope" value="Bacteria"/>
</dbReference>
<keyword evidence="9 14" id="KW-0808">Transferase</keyword>
<comment type="pathway">
    <text evidence="6 14">Cofactor biosynthesis; adenosylcobalamin biosynthesis; adenosylcobalamin from cob(II)yrinate a,c-diamide: step 5/7.</text>
</comment>
<evidence type="ECO:0000256" key="15">
    <source>
        <dbReference type="PIRSR" id="PIRSR006135-1"/>
    </source>
</evidence>
<evidence type="ECO:0000313" key="18">
    <source>
        <dbReference type="Proteomes" id="UP000027432"/>
    </source>
</evidence>
<dbReference type="EC" id="2.7.1.156" evidence="14"/>
<name>A0A074JG29_9RHOB</name>
<dbReference type="GO" id="GO:0009236">
    <property type="term" value="P:cobalamin biosynthetic process"/>
    <property type="evidence" value="ECO:0007669"/>
    <property type="project" value="UniProtKB-UniRule"/>
</dbReference>
<keyword evidence="12 14" id="KW-0067">ATP-binding</keyword>
<dbReference type="InterPro" id="IPR027417">
    <property type="entry name" value="P-loop_NTPase"/>
</dbReference>
<evidence type="ECO:0000313" key="17">
    <source>
        <dbReference type="EMBL" id="KEO54845.1"/>
    </source>
</evidence>
<keyword evidence="8 14" id="KW-0169">Cobalamin biosynthesis</keyword>
<dbReference type="Pfam" id="PF02283">
    <property type="entry name" value="CobU"/>
    <property type="match status" value="1"/>
</dbReference>
<feature type="binding site" evidence="16">
    <location>
        <position position="82"/>
    </location>
    <ligand>
        <name>GTP</name>
        <dbReference type="ChEBI" id="CHEBI:37565"/>
    </ligand>
</feature>
<evidence type="ECO:0000256" key="5">
    <source>
        <dbReference type="ARBA" id="ARBA00004692"/>
    </source>
</evidence>
<dbReference type="UniPathway" id="UPA00148">
    <property type="reaction ID" value="UER00236"/>
</dbReference>
<proteinExistence type="inferred from homology"/>
<evidence type="ECO:0000256" key="13">
    <source>
        <dbReference type="ARBA" id="ARBA00023134"/>
    </source>
</evidence>
<dbReference type="InterPro" id="IPR003203">
    <property type="entry name" value="CobU/CobP"/>
</dbReference>
<evidence type="ECO:0000256" key="3">
    <source>
        <dbReference type="ARBA" id="ARBA00001522"/>
    </source>
</evidence>
<dbReference type="STRING" id="1353537.TP2_17165"/>
<dbReference type="CDD" id="cd00544">
    <property type="entry name" value="CobU"/>
    <property type="match status" value="1"/>
</dbReference>
<keyword evidence="11 14" id="KW-0418">Kinase</keyword>
<dbReference type="GO" id="GO:0043752">
    <property type="term" value="F:adenosylcobinamide kinase activity"/>
    <property type="evidence" value="ECO:0007669"/>
    <property type="project" value="UniProtKB-EC"/>
</dbReference>
<evidence type="ECO:0000256" key="10">
    <source>
        <dbReference type="ARBA" id="ARBA00022741"/>
    </source>
</evidence>
<dbReference type="PANTHER" id="PTHR34848:SF1">
    <property type="entry name" value="BIFUNCTIONAL ADENOSYLCOBALAMIN BIOSYNTHESIS PROTEIN COBU"/>
    <property type="match status" value="1"/>
</dbReference>
<evidence type="ECO:0000256" key="4">
    <source>
        <dbReference type="ARBA" id="ARBA00003889"/>
    </source>
</evidence>
<comment type="catalytic activity">
    <reaction evidence="2 14">
        <text>adenosylcob(III)inamide phosphate + GTP + H(+) = adenosylcob(III)inamide-GDP + diphosphate</text>
        <dbReference type="Rhea" id="RHEA:22712"/>
        <dbReference type="ChEBI" id="CHEBI:15378"/>
        <dbReference type="ChEBI" id="CHEBI:33019"/>
        <dbReference type="ChEBI" id="CHEBI:37565"/>
        <dbReference type="ChEBI" id="CHEBI:58502"/>
        <dbReference type="ChEBI" id="CHEBI:60487"/>
        <dbReference type="EC" id="2.7.7.62"/>
    </reaction>
</comment>
<comment type="similarity">
    <text evidence="7 14">Belongs to the CobU/CobP family.</text>
</comment>
<evidence type="ECO:0000256" key="12">
    <source>
        <dbReference type="ARBA" id="ARBA00022840"/>
    </source>
</evidence>
<dbReference type="EMBL" id="AUND01000007">
    <property type="protein sequence ID" value="KEO54845.1"/>
    <property type="molecule type" value="Genomic_DNA"/>
</dbReference>
<dbReference type="Proteomes" id="UP000027432">
    <property type="component" value="Unassembled WGS sequence"/>
</dbReference>
<keyword evidence="13 14" id="KW-0342">GTP-binding</keyword>
<keyword evidence="10 14" id="KW-0547">Nucleotide-binding</keyword>
<comment type="catalytic activity">
    <reaction evidence="3">
        <text>adenosylcob(III)inamide + GTP = adenosylcob(III)inamide phosphate + GDP + H(+)</text>
        <dbReference type="Rhea" id="RHEA:15765"/>
        <dbReference type="ChEBI" id="CHEBI:2480"/>
        <dbReference type="ChEBI" id="CHEBI:15378"/>
        <dbReference type="ChEBI" id="CHEBI:37565"/>
        <dbReference type="ChEBI" id="CHEBI:58189"/>
        <dbReference type="ChEBI" id="CHEBI:58502"/>
        <dbReference type="EC" id="2.7.1.156"/>
    </reaction>
</comment>
<evidence type="ECO:0000256" key="6">
    <source>
        <dbReference type="ARBA" id="ARBA00005159"/>
    </source>
</evidence>
<dbReference type="PIRSF" id="PIRSF006135">
    <property type="entry name" value="CobU"/>
    <property type="match status" value="1"/>
</dbReference>
<protein>
    <recommendedName>
        <fullName evidence="14">Bifunctional adenosylcobalamin biosynthesis protein</fullName>
        <ecNumber evidence="14">2.7.1.156</ecNumber>
        <ecNumber evidence="14">2.7.7.62</ecNumber>
    </recommendedName>
</protein>
<dbReference type="OrthoDB" id="9788370at2"/>
<evidence type="ECO:0000256" key="7">
    <source>
        <dbReference type="ARBA" id="ARBA00007490"/>
    </source>
</evidence>
<dbReference type="AlphaFoldDB" id="A0A074JG29"/>
<organism evidence="17 18">
    <name type="scientific">Thioclava pacifica DSM 10166</name>
    <dbReference type="NCBI Taxonomy" id="1353537"/>
    <lineage>
        <taxon>Bacteria</taxon>
        <taxon>Pseudomonadati</taxon>
        <taxon>Pseudomonadota</taxon>
        <taxon>Alphaproteobacteria</taxon>
        <taxon>Rhodobacterales</taxon>
        <taxon>Paracoccaceae</taxon>
        <taxon>Thioclava</taxon>
    </lineage>
</organism>
<evidence type="ECO:0000256" key="2">
    <source>
        <dbReference type="ARBA" id="ARBA00000711"/>
    </source>
</evidence>
<dbReference type="EC" id="2.7.7.62" evidence="14"/>
<feature type="binding site" evidence="16">
    <location>
        <position position="62"/>
    </location>
    <ligand>
        <name>GTP</name>
        <dbReference type="ChEBI" id="CHEBI:37565"/>
    </ligand>
</feature>
<accession>A0A074JG29</accession>
<dbReference type="GO" id="GO:0008820">
    <property type="term" value="F:cobinamide phosphate guanylyltransferase activity"/>
    <property type="evidence" value="ECO:0007669"/>
    <property type="project" value="UniProtKB-UniRule"/>
</dbReference>
<feature type="binding site" evidence="16">
    <location>
        <begin position="51"/>
        <end position="54"/>
    </location>
    <ligand>
        <name>GTP</name>
        <dbReference type="ChEBI" id="CHEBI:37565"/>
    </ligand>
</feature>
<keyword evidence="18" id="KW-1185">Reference proteome</keyword>
<evidence type="ECO:0000256" key="1">
    <source>
        <dbReference type="ARBA" id="ARBA00000312"/>
    </source>
</evidence>
<reference evidence="17 18" key="1">
    <citation type="submission" date="2013-07" db="EMBL/GenBank/DDBJ databases">
        <title>Thioclava pacifica DSM 10166 Genome Sequencing.</title>
        <authorList>
            <person name="Lai Q."/>
            <person name="Shao Z."/>
        </authorList>
    </citation>
    <scope>NUCLEOTIDE SEQUENCE [LARGE SCALE GENOMIC DNA]</scope>
    <source>
        <strain evidence="17 18">DSM 10166</strain>
    </source>
</reference>
<comment type="function">
    <text evidence="4 14">Catalyzes ATP-dependent phosphorylation of adenosylcobinamide and addition of GMP to adenosylcobinamide phosphate.</text>
</comment>
<evidence type="ECO:0000256" key="8">
    <source>
        <dbReference type="ARBA" id="ARBA00022573"/>
    </source>
</evidence>
<dbReference type="GO" id="GO:0005525">
    <property type="term" value="F:GTP binding"/>
    <property type="evidence" value="ECO:0007669"/>
    <property type="project" value="UniProtKB-UniRule"/>
</dbReference>